<dbReference type="Pfam" id="PF00058">
    <property type="entry name" value="Ldl_recept_b"/>
    <property type="match status" value="1"/>
</dbReference>
<name>A0ABV0UAM7_9TELE</name>
<dbReference type="SUPFAM" id="SSF63825">
    <property type="entry name" value="YWTD domain"/>
    <property type="match status" value="1"/>
</dbReference>
<dbReference type="PROSITE" id="PS51120">
    <property type="entry name" value="LDLRB"/>
    <property type="match status" value="1"/>
</dbReference>
<dbReference type="PANTHER" id="PTHR46513">
    <property type="entry name" value="VITELLOGENIN RECEPTOR-LIKE PROTEIN-RELATED-RELATED"/>
    <property type="match status" value="1"/>
</dbReference>
<dbReference type="Pfam" id="PF14670">
    <property type="entry name" value="FXa_inhibition"/>
    <property type="match status" value="1"/>
</dbReference>
<dbReference type="EMBL" id="JAHRIQ010060558">
    <property type="protein sequence ID" value="MEQ2241228.1"/>
    <property type="molecule type" value="Genomic_DNA"/>
</dbReference>
<evidence type="ECO:0000313" key="2">
    <source>
        <dbReference type="EMBL" id="MEQ2241228.1"/>
    </source>
</evidence>
<feature type="repeat" description="LDL-receptor class B" evidence="1">
    <location>
        <begin position="6"/>
        <end position="50"/>
    </location>
</feature>
<dbReference type="InterPro" id="IPR011042">
    <property type="entry name" value="6-blade_b-propeller_TolB-like"/>
</dbReference>
<dbReference type="Gene3D" id="2.120.10.30">
    <property type="entry name" value="TolB, C-terminal domain"/>
    <property type="match status" value="1"/>
</dbReference>
<reference evidence="2 3" key="1">
    <citation type="submission" date="2021-06" db="EMBL/GenBank/DDBJ databases">
        <authorList>
            <person name="Palmer J.M."/>
        </authorList>
    </citation>
    <scope>NUCLEOTIDE SEQUENCE [LARGE SCALE GENOMIC DNA]</scope>
    <source>
        <strain evidence="3">if_2019</strain>
        <tissue evidence="2">Muscle</tissue>
    </source>
</reference>
<dbReference type="InterPro" id="IPR000033">
    <property type="entry name" value="LDLR_classB_rpt"/>
</dbReference>
<dbReference type="InterPro" id="IPR050778">
    <property type="entry name" value="Cueball_EGF_LRP_Nidogen"/>
</dbReference>
<dbReference type="SMART" id="SM00135">
    <property type="entry name" value="LY"/>
    <property type="match status" value="3"/>
</dbReference>
<comment type="caution">
    <text evidence="2">The sequence shown here is derived from an EMBL/GenBank/DDBJ whole genome shotgun (WGS) entry which is preliminary data.</text>
</comment>
<sequence length="178" mass="20195">MSPENRNLYWADWNREAPKIETSYMDGSNRRVLVQSDLGLPNALTYDSQSSLLCWADAGTHKMECMNPGRDHRNMVLEGLRYPFGITIYGKNIYYTDWQRNSIVEVDQNAEKESDEFQPQKRANIYGITTAYAQCLPGQNYCSVNNGGCTHLCLATPRGRSCKCPDNGDSVGCVEREY</sequence>
<evidence type="ECO:0000313" key="3">
    <source>
        <dbReference type="Proteomes" id="UP001482620"/>
    </source>
</evidence>
<proteinExistence type="predicted"/>
<organism evidence="2 3">
    <name type="scientific">Ilyodon furcidens</name>
    <name type="common">goldbreast splitfin</name>
    <dbReference type="NCBI Taxonomy" id="33524"/>
    <lineage>
        <taxon>Eukaryota</taxon>
        <taxon>Metazoa</taxon>
        <taxon>Chordata</taxon>
        <taxon>Craniata</taxon>
        <taxon>Vertebrata</taxon>
        <taxon>Euteleostomi</taxon>
        <taxon>Actinopterygii</taxon>
        <taxon>Neopterygii</taxon>
        <taxon>Teleostei</taxon>
        <taxon>Neoteleostei</taxon>
        <taxon>Acanthomorphata</taxon>
        <taxon>Ovalentaria</taxon>
        <taxon>Atherinomorphae</taxon>
        <taxon>Cyprinodontiformes</taxon>
        <taxon>Goodeidae</taxon>
        <taxon>Ilyodon</taxon>
    </lineage>
</organism>
<evidence type="ECO:0000256" key="1">
    <source>
        <dbReference type="PROSITE-ProRule" id="PRU00461"/>
    </source>
</evidence>
<gene>
    <name evidence="2" type="ORF">ILYODFUR_023210</name>
</gene>
<dbReference type="PANTHER" id="PTHR46513:SF6">
    <property type="entry name" value="NIDOGEN-1"/>
    <property type="match status" value="1"/>
</dbReference>
<accession>A0ABV0UAM7</accession>
<dbReference type="Proteomes" id="UP001482620">
    <property type="component" value="Unassembled WGS sequence"/>
</dbReference>
<protein>
    <submittedName>
        <fullName evidence="2">Uncharacterized protein</fullName>
    </submittedName>
</protein>
<dbReference type="Gene3D" id="2.10.25.10">
    <property type="entry name" value="Laminin"/>
    <property type="match status" value="1"/>
</dbReference>
<keyword evidence="3" id="KW-1185">Reference proteome</keyword>